<keyword evidence="4" id="KW-0547">Nucleotide-binding</keyword>
<evidence type="ECO:0000256" key="5">
    <source>
        <dbReference type="ARBA" id="ARBA00022840"/>
    </source>
</evidence>
<dbReference type="InterPro" id="IPR011063">
    <property type="entry name" value="TilS/TtcA_N"/>
</dbReference>
<evidence type="ECO:0000313" key="8">
    <source>
        <dbReference type="EMBL" id="XBY46998.1"/>
    </source>
</evidence>
<dbReference type="InterPro" id="IPR012795">
    <property type="entry name" value="tRNA_Ile_lys_synt_N"/>
</dbReference>
<evidence type="ECO:0000256" key="2">
    <source>
        <dbReference type="ARBA" id="ARBA00022598"/>
    </source>
</evidence>
<keyword evidence="3" id="KW-0819">tRNA processing</keyword>
<organism evidence="8">
    <name type="scientific">Methyloraptor flagellatus</name>
    <dbReference type="NCBI Taxonomy" id="3162530"/>
    <lineage>
        <taxon>Bacteria</taxon>
        <taxon>Pseudomonadati</taxon>
        <taxon>Pseudomonadota</taxon>
        <taxon>Alphaproteobacteria</taxon>
        <taxon>Hyphomicrobiales</taxon>
        <taxon>Ancalomicrobiaceae</taxon>
        <taxon>Methyloraptor</taxon>
    </lineage>
</organism>
<dbReference type="SUPFAM" id="SSF52402">
    <property type="entry name" value="Adenine nucleotide alpha hydrolases-like"/>
    <property type="match status" value="1"/>
</dbReference>
<accession>A0AAU7XHC7</accession>
<dbReference type="EC" id="6.3.4.19" evidence="1"/>
<evidence type="ECO:0000256" key="4">
    <source>
        <dbReference type="ARBA" id="ARBA00022741"/>
    </source>
</evidence>
<dbReference type="RefSeq" id="WP_407052084.1">
    <property type="nucleotide sequence ID" value="NZ_CP158568.1"/>
</dbReference>
<dbReference type="KEGG" id="mflg:ABS361_00575"/>
<proteinExistence type="predicted"/>
<protein>
    <recommendedName>
        <fullName evidence="1">tRNA(Ile)-lysidine synthetase</fullName>
        <ecNumber evidence="1">6.3.4.19</ecNumber>
    </recommendedName>
</protein>
<dbReference type="GO" id="GO:0005524">
    <property type="term" value="F:ATP binding"/>
    <property type="evidence" value="ECO:0007669"/>
    <property type="project" value="UniProtKB-KW"/>
</dbReference>
<evidence type="ECO:0000256" key="1">
    <source>
        <dbReference type="ARBA" id="ARBA00013267"/>
    </source>
</evidence>
<dbReference type="PANTHER" id="PTHR43033:SF5">
    <property type="entry name" value="TRNA(ILE)-LYSIDINE SYNTHETASE"/>
    <property type="match status" value="1"/>
</dbReference>
<gene>
    <name evidence="8" type="ORF">ABS361_00575</name>
</gene>
<comment type="catalytic activity">
    <reaction evidence="6">
        <text>cytidine(34) in tRNA(Ile2) + L-lysine + ATP = lysidine(34) in tRNA(Ile2) + AMP + diphosphate + H(+)</text>
        <dbReference type="Rhea" id="RHEA:43744"/>
        <dbReference type="Rhea" id="RHEA-COMP:10625"/>
        <dbReference type="Rhea" id="RHEA-COMP:10670"/>
        <dbReference type="ChEBI" id="CHEBI:15378"/>
        <dbReference type="ChEBI" id="CHEBI:30616"/>
        <dbReference type="ChEBI" id="CHEBI:32551"/>
        <dbReference type="ChEBI" id="CHEBI:33019"/>
        <dbReference type="ChEBI" id="CHEBI:82748"/>
        <dbReference type="ChEBI" id="CHEBI:83665"/>
        <dbReference type="ChEBI" id="CHEBI:456215"/>
        <dbReference type="EC" id="6.3.4.19"/>
    </reaction>
</comment>
<feature type="domain" description="tRNA(Ile)-lysidine/2-thiocytidine synthase N-terminal" evidence="7">
    <location>
        <begin position="2"/>
        <end position="95"/>
    </location>
</feature>
<keyword evidence="2" id="KW-0436">Ligase</keyword>
<keyword evidence="5" id="KW-0067">ATP-binding</keyword>
<dbReference type="AlphaFoldDB" id="A0AAU7XHC7"/>
<dbReference type="EMBL" id="CP158568">
    <property type="protein sequence ID" value="XBY46998.1"/>
    <property type="molecule type" value="Genomic_DNA"/>
</dbReference>
<evidence type="ECO:0000256" key="3">
    <source>
        <dbReference type="ARBA" id="ARBA00022694"/>
    </source>
</evidence>
<dbReference type="PANTHER" id="PTHR43033">
    <property type="entry name" value="TRNA(ILE)-LYSIDINE SYNTHASE-RELATED"/>
    <property type="match status" value="1"/>
</dbReference>
<dbReference type="InterPro" id="IPR014729">
    <property type="entry name" value="Rossmann-like_a/b/a_fold"/>
</dbReference>
<dbReference type="InterPro" id="IPR012094">
    <property type="entry name" value="tRNA_Ile_lys_synt"/>
</dbReference>
<dbReference type="Pfam" id="PF01171">
    <property type="entry name" value="ATP_bind_3"/>
    <property type="match status" value="1"/>
</dbReference>
<sequence>MLSEAAWTHDCDTLLIAHHADDQAETFLHNLVRGSGVYGLAGMPALRRAGPVTLRRPLIDWPKARLRAFLRGIGETWVEDPSNADPRFERARLRALEGVLASEGLTRDRILKTVRQMARAAEALDRTVDDLFRSHLDLDQSGVAGLPQAVYAAAPEEIRLRGLARLIRLIGEAEHTPRLERLETLDRALATGGDGTVRTLGGTVAVIRRGRVTIGLEPGREGLPRFTLMPGASAHWAGGVSVALRSDAPDPVEVGPLGTDGWTRLAAELRDSLAVPARFLHALPAAFVDGRLLACPALRHRLATNTHAPDAFTVFLDGSEGFPSTGLSPFRTASAA</sequence>
<dbReference type="CDD" id="cd01992">
    <property type="entry name" value="TilS_N"/>
    <property type="match status" value="1"/>
</dbReference>
<dbReference type="GO" id="GO:0032267">
    <property type="term" value="F:tRNA(Ile)-lysidine synthase activity"/>
    <property type="evidence" value="ECO:0007669"/>
    <property type="project" value="UniProtKB-EC"/>
</dbReference>
<dbReference type="Gene3D" id="3.40.50.620">
    <property type="entry name" value="HUPs"/>
    <property type="match status" value="1"/>
</dbReference>
<name>A0AAU7XHC7_9HYPH</name>
<evidence type="ECO:0000259" key="7">
    <source>
        <dbReference type="Pfam" id="PF01171"/>
    </source>
</evidence>
<evidence type="ECO:0000256" key="6">
    <source>
        <dbReference type="ARBA" id="ARBA00048539"/>
    </source>
</evidence>
<reference evidence="8" key="1">
    <citation type="submission" date="2024-06" db="EMBL/GenBank/DDBJ databases">
        <title>Methylostella associata gen. nov., sp. nov., a novel Ancalomicrobiaceae-affiliated facultatively methylotrophic bacteria that feed on methanotrophs of the genus Methylococcus.</title>
        <authorList>
            <person name="Saltykova V."/>
            <person name="Danilova O.V."/>
            <person name="Oshkin I.Y."/>
            <person name="Belova S.E."/>
            <person name="Pimenov N.V."/>
            <person name="Dedysh S.N."/>
        </authorList>
    </citation>
    <scope>NUCLEOTIDE SEQUENCE</scope>
    <source>
        <strain evidence="8">S20</strain>
    </source>
</reference>
<dbReference type="GO" id="GO:0008033">
    <property type="term" value="P:tRNA processing"/>
    <property type="evidence" value="ECO:0007669"/>
    <property type="project" value="UniProtKB-KW"/>
</dbReference>